<accession>A0A3A9ZG15</accession>
<reference evidence="1 2" key="1">
    <citation type="journal article" date="2014" name="Int. J. Syst. Evol. Microbiol.">
        <title>Streptomyces hoynatensis sp. nov., isolated from deep marine sediment.</title>
        <authorList>
            <person name="Veyisoglu A."/>
            <person name="Sahin N."/>
        </authorList>
    </citation>
    <scope>NUCLEOTIDE SEQUENCE [LARGE SCALE GENOMIC DNA]</scope>
    <source>
        <strain evidence="1 2">KCTC 29097</strain>
    </source>
</reference>
<dbReference type="OrthoDB" id="2987256at2"/>
<evidence type="ECO:0000313" key="1">
    <source>
        <dbReference type="EMBL" id="RKN47258.1"/>
    </source>
</evidence>
<gene>
    <name evidence="1" type="ORF">D7294_01465</name>
</gene>
<proteinExistence type="predicted"/>
<keyword evidence="2" id="KW-1185">Reference proteome</keyword>
<evidence type="ECO:0008006" key="3">
    <source>
        <dbReference type="Google" id="ProtNLM"/>
    </source>
</evidence>
<dbReference type="Proteomes" id="UP000272474">
    <property type="component" value="Unassembled WGS sequence"/>
</dbReference>
<comment type="caution">
    <text evidence="1">The sequence shown here is derived from an EMBL/GenBank/DDBJ whole genome shotgun (WGS) entry which is preliminary data.</text>
</comment>
<dbReference type="EMBL" id="RBAL01000001">
    <property type="protein sequence ID" value="RKN47258.1"/>
    <property type="molecule type" value="Genomic_DNA"/>
</dbReference>
<sequence length="257" mass="28697">MSEPANPAGWIAGLRDEPAVLGLVLSGSQAHAGMPTPHSDHDLHVITADEAPAWLTALDGFRSPHLDLVVMPLAAFRRRALPGDEYGWARYAYVHARLLFDRLGGTIGELLDRKRTLSPAEARRHADGHLDAYLNQTYRSLKSHRDGRPELAHLDAAESLPFLLESLFALHRRVRPYNKYLEWELSRHPLGAPTWQAGTLLPRLRRILATGEPAAQRALFADVERLARARGHGEILDSWGTDLLLLRPPSRPDRESP</sequence>
<name>A0A3A9ZG15_9ACTN</name>
<protein>
    <recommendedName>
        <fullName evidence="3">Nucleotidyltransferase domain-containing protein</fullName>
    </recommendedName>
</protein>
<dbReference type="AlphaFoldDB" id="A0A3A9ZG15"/>
<organism evidence="1 2">
    <name type="scientific">Streptomyces hoynatensis</name>
    <dbReference type="NCBI Taxonomy" id="1141874"/>
    <lineage>
        <taxon>Bacteria</taxon>
        <taxon>Bacillati</taxon>
        <taxon>Actinomycetota</taxon>
        <taxon>Actinomycetes</taxon>
        <taxon>Kitasatosporales</taxon>
        <taxon>Streptomycetaceae</taxon>
        <taxon>Streptomyces</taxon>
    </lineage>
</organism>
<evidence type="ECO:0000313" key="2">
    <source>
        <dbReference type="Proteomes" id="UP000272474"/>
    </source>
</evidence>